<organism evidence="1 2">
    <name type="scientific">Cajanus cajan</name>
    <name type="common">Pigeon pea</name>
    <name type="synonym">Cajanus indicus</name>
    <dbReference type="NCBI Taxonomy" id="3821"/>
    <lineage>
        <taxon>Eukaryota</taxon>
        <taxon>Viridiplantae</taxon>
        <taxon>Streptophyta</taxon>
        <taxon>Embryophyta</taxon>
        <taxon>Tracheophyta</taxon>
        <taxon>Spermatophyta</taxon>
        <taxon>Magnoliopsida</taxon>
        <taxon>eudicotyledons</taxon>
        <taxon>Gunneridae</taxon>
        <taxon>Pentapetalae</taxon>
        <taxon>rosids</taxon>
        <taxon>fabids</taxon>
        <taxon>Fabales</taxon>
        <taxon>Fabaceae</taxon>
        <taxon>Papilionoideae</taxon>
        <taxon>50 kb inversion clade</taxon>
        <taxon>NPAAA clade</taxon>
        <taxon>indigoferoid/millettioid clade</taxon>
        <taxon>Phaseoleae</taxon>
        <taxon>Cajanus</taxon>
    </lineage>
</organism>
<reference evidence="1" key="1">
    <citation type="journal article" date="2012" name="Nat. Biotechnol.">
        <title>Draft genome sequence of pigeonpea (Cajanus cajan), an orphan legume crop of resource-poor farmers.</title>
        <authorList>
            <person name="Varshney R.K."/>
            <person name="Chen W."/>
            <person name="Li Y."/>
            <person name="Bharti A.K."/>
            <person name="Saxena R.K."/>
            <person name="Schlueter J.A."/>
            <person name="Donoghue M.T."/>
            <person name="Azam S."/>
            <person name="Fan G."/>
            <person name="Whaley A.M."/>
            <person name="Farmer A.D."/>
            <person name="Sheridan J."/>
            <person name="Iwata A."/>
            <person name="Tuteja R."/>
            <person name="Penmetsa R.V."/>
            <person name="Wu W."/>
            <person name="Upadhyaya H.D."/>
            <person name="Yang S.P."/>
            <person name="Shah T."/>
            <person name="Saxena K.B."/>
            <person name="Michael T."/>
            <person name="McCombie W.R."/>
            <person name="Yang B."/>
            <person name="Zhang G."/>
            <person name="Yang H."/>
            <person name="Wang J."/>
            <person name="Spillane C."/>
            <person name="Cook D.R."/>
            <person name="May G.D."/>
            <person name="Xu X."/>
            <person name="Jackson S.A."/>
        </authorList>
    </citation>
    <scope>NUCLEOTIDE SEQUENCE [LARGE SCALE GENOMIC DNA]</scope>
</reference>
<keyword evidence="2" id="KW-1185">Reference proteome</keyword>
<protein>
    <submittedName>
        <fullName evidence="1">Uncharacterized protein</fullName>
    </submittedName>
</protein>
<dbReference type="Gramene" id="C.cajan_37373.t">
    <property type="protein sequence ID" value="C.cajan_37373.t.cds1"/>
    <property type="gene ID" value="C.cajan_37373"/>
</dbReference>
<dbReference type="EMBL" id="KQ483854">
    <property type="protein sequence ID" value="KYP40158.1"/>
    <property type="molecule type" value="Genomic_DNA"/>
</dbReference>
<evidence type="ECO:0000313" key="1">
    <source>
        <dbReference type="EMBL" id="KYP40158.1"/>
    </source>
</evidence>
<proteinExistence type="predicted"/>
<dbReference type="OMA" id="HCTNDSQ"/>
<sequence>MEMEARGPVVHWHCSNDSECQYNCPSCGCKCIDTWCRCTNPPLTNNVRIQAPTN</sequence>
<name>A0A151RC15_CAJCA</name>
<dbReference type="Proteomes" id="UP000075243">
    <property type="component" value="Unassembled WGS sequence"/>
</dbReference>
<evidence type="ECO:0000313" key="2">
    <source>
        <dbReference type="Proteomes" id="UP000075243"/>
    </source>
</evidence>
<gene>
    <name evidence="1" type="ORF">KK1_038527</name>
</gene>
<dbReference type="AlphaFoldDB" id="A0A151RC15"/>
<accession>A0A151RC15</accession>